<dbReference type="InterPro" id="IPR018060">
    <property type="entry name" value="HTH_AraC"/>
</dbReference>
<dbReference type="PROSITE" id="PS50110">
    <property type="entry name" value="RESPONSE_REGULATORY"/>
    <property type="match status" value="1"/>
</dbReference>
<dbReference type="InterPro" id="IPR011006">
    <property type="entry name" value="CheY-like_superfamily"/>
</dbReference>
<dbReference type="InterPro" id="IPR001789">
    <property type="entry name" value="Sig_transdc_resp-reg_receiver"/>
</dbReference>
<keyword evidence="2" id="KW-0238">DNA-binding</keyword>
<accession>A0A4S4BFP9</accession>
<dbReference type="Gene3D" id="3.40.50.2300">
    <property type="match status" value="1"/>
</dbReference>
<dbReference type="InterPro" id="IPR020449">
    <property type="entry name" value="Tscrpt_reg_AraC-type_HTH"/>
</dbReference>
<keyword evidence="4" id="KW-0597">Phosphoprotein</keyword>
<dbReference type="PANTHER" id="PTHR43280">
    <property type="entry name" value="ARAC-FAMILY TRANSCRIPTIONAL REGULATOR"/>
    <property type="match status" value="1"/>
</dbReference>
<dbReference type="Pfam" id="PF12833">
    <property type="entry name" value="HTH_18"/>
    <property type="match status" value="1"/>
</dbReference>
<keyword evidence="1" id="KW-0805">Transcription regulation</keyword>
<feature type="domain" description="HTH araC/xylS-type" evidence="5">
    <location>
        <begin position="366"/>
        <end position="464"/>
    </location>
</feature>
<dbReference type="EMBL" id="SSOB01000061">
    <property type="protein sequence ID" value="THF73185.1"/>
    <property type="molecule type" value="Genomic_DNA"/>
</dbReference>
<dbReference type="CDD" id="cd17536">
    <property type="entry name" value="REC_YesN-like"/>
    <property type="match status" value="1"/>
</dbReference>
<proteinExistence type="predicted"/>
<evidence type="ECO:0000256" key="3">
    <source>
        <dbReference type="ARBA" id="ARBA00023163"/>
    </source>
</evidence>
<evidence type="ECO:0000256" key="4">
    <source>
        <dbReference type="PROSITE-ProRule" id="PRU00169"/>
    </source>
</evidence>
<dbReference type="GO" id="GO:0000160">
    <property type="term" value="P:phosphorelay signal transduction system"/>
    <property type="evidence" value="ECO:0007669"/>
    <property type="project" value="InterPro"/>
</dbReference>
<evidence type="ECO:0000256" key="2">
    <source>
        <dbReference type="ARBA" id="ARBA00023125"/>
    </source>
</evidence>
<dbReference type="InterPro" id="IPR009057">
    <property type="entry name" value="Homeodomain-like_sf"/>
</dbReference>
<evidence type="ECO:0000313" key="8">
    <source>
        <dbReference type="Proteomes" id="UP000310636"/>
    </source>
</evidence>
<gene>
    <name evidence="7" type="ORF">E6C55_30365</name>
</gene>
<dbReference type="InterPro" id="IPR018062">
    <property type="entry name" value="HTH_AraC-typ_CS"/>
</dbReference>
<comment type="caution">
    <text evidence="7">The sequence shown here is derived from an EMBL/GenBank/DDBJ whole genome shotgun (WGS) entry which is preliminary data.</text>
</comment>
<dbReference type="SMART" id="SM00448">
    <property type="entry name" value="REC"/>
    <property type="match status" value="1"/>
</dbReference>
<dbReference type="Gene3D" id="1.10.10.60">
    <property type="entry name" value="Homeodomain-like"/>
    <property type="match status" value="2"/>
</dbReference>
<dbReference type="SUPFAM" id="SSF46689">
    <property type="entry name" value="Homeodomain-like"/>
    <property type="match status" value="2"/>
</dbReference>
<dbReference type="Pfam" id="PF00072">
    <property type="entry name" value="Response_reg"/>
    <property type="match status" value="1"/>
</dbReference>
<name>A0A4S4BFP9_9BACL</name>
<dbReference type="PANTHER" id="PTHR43280:SF30">
    <property type="entry name" value="MMSAB OPERON REGULATORY PROTEIN"/>
    <property type="match status" value="1"/>
</dbReference>
<dbReference type="PRINTS" id="PR00032">
    <property type="entry name" value="HTHARAC"/>
</dbReference>
<dbReference type="PROSITE" id="PS01124">
    <property type="entry name" value="HTH_ARAC_FAMILY_2"/>
    <property type="match status" value="1"/>
</dbReference>
<dbReference type="GO" id="GO:0003700">
    <property type="term" value="F:DNA-binding transcription factor activity"/>
    <property type="evidence" value="ECO:0007669"/>
    <property type="project" value="InterPro"/>
</dbReference>
<keyword evidence="3" id="KW-0804">Transcription</keyword>
<dbReference type="AlphaFoldDB" id="A0A4S4BFP9"/>
<dbReference type="SUPFAM" id="SSF52172">
    <property type="entry name" value="CheY-like"/>
    <property type="match status" value="1"/>
</dbReference>
<evidence type="ECO:0000259" key="5">
    <source>
        <dbReference type="PROSITE" id="PS01124"/>
    </source>
</evidence>
<feature type="modified residue" description="4-aspartylphosphate" evidence="4">
    <location>
        <position position="57"/>
    </location>
</feature>
<evidence type="ECO:0000259" key="6">
    <source>
        <dbReference type="PROSITE" id="PS50110"/>
    </source>
</evidence>
<sequence>MTMLRAVVVDDEKLVRKGFISMFDWASFGIAVVGEAADGRSALELLGRTEADLLFTDITMPGMSGFELIKAVRQQYPKIRSVILTCHHEFDFIQEALRLGAIDYIVKTLLEAENADEVMGRIVERIGWENMNRPSLAAEDTPQALAENSALLFVPRTEVVPDAELLRLPVVTKSRLIRLGRFRLVPLAAPPSGEELAKELAGAPSDRVRSCLLSGIQGEPLPKLHEALQAGAALYQFYSDTERDRSRLSYDTLKSYAHASAAKADERLEAGRELRWTLYSRDFDEFIQGIVHSRVPPEKLREFAEELCESWEGLLLDPRDGERLEKEAAHQAAWKDWESWLRRFSDRVRNRMLDLSLSREVMACLIRAVRYMTDNAGSKINQNDVAAHISMSRSYFSQCFARFAGQPFGELLRHIRIERAKRLLVATNAPVYEIAASAGFEDDKYFSKLFRERVGMLPTEYRAGRDDFGPTR</sequence>
<dbReference type="GO" id="GO:0043565">
    <property type="term" value="F:sequence-specific DNA binding"/>
    <property type="evidence" value="ECO:0007669"/>
    <property type="project" value="InterPro"/>
</dbReference>
<protein>
    <submittedName>
        <fullName evidence="7">Response regulator</fullName>
    </submittedName>
</protein>
<dbReference type="OrthoDB" id="1769137at2"/>
<keyword evidence="8" id="KW-1185">Reference proteome</keyword>
<dbReference type="SMART" id="SM00342">
    <property type="entry name" value="HTH_ARAC"/>
    <property type="match status" value="1"/>
</dbReference>
<evidence type="ECO:0000256" key="1">
    <source>
        <dbReference type="ARBA" id="ARBA00023015"/>
    </source>
</evidence>
<dbReference type="PROSITE" id="PS00041">
    <property type="entry name" value="HTH_ARAC_FAMILY_1"/>
    <property type="match status" value="1"/>
</dbReference>
<reference evidence="7 8" key="1">
    <citation type="submission" date="2019-04" db="EMBL/GenBank/DDBJ databases">
        <title>Cohnella sp. nov. isolated from preserved vegetables.</title>
        <authorList>
            <person name="Lin S.-Y."/>
            <person name="Hung M.-H."/>
            <person name="Young C.-C."/>
        </authorList>
    </citation>
    <scope>NUCLEOTIDE SEQUENCE [LARGE SCALE GENOMIC DNA]</scope>
    <source>
        <strain evidence="7 8">CC-MHH1044</strain>
    </source>
</reference>
<organism evidence="7 8">
    <name type="scientific">Cohnella fermenti</name>
    <dbReference type="NCBI Taxonomy" id="2565925"/>
    <lineage>
        <taxon>Bacteria</taxon>
        <taxon>Bacillati</taxon>
        <taxon>Bacillota</taxon>
        <taxon>Bacilli</taxon>
        <taxon>Bacillales</taxon>
        <taxon>Paenibacillaceae</taxon>
        <taxon>Cohnella</taxon>
    </lineage>
</organism>
<dbReference type="Proteomes" id="UP000310636">
    <property type="component" value="Unassembled WGS sequence"/>
</dbReference>
<evidence type="ECO:0000313" key="7">
    <source>
        <dbReference type="EMBL" id="THF73185.1"/>
    </source>
</evidence>
<feature type="domain" description="Response regulatory" evidence="6">
    <location>
        <begin position="5"/>
        <end position="122"/>
    </location>
</feature>